<reference evidence="1 2" key="1">
    <citation type="submission" date="2018-06" db="EMBL/GenBank/DDBJ databases">
        <title>Paenibacillus imtechensis sp. nov.</title>
        <authorList>
            <person name="Pinnaka A.K."/>
            <person name="Singh H."/>
            <person name="Kaur M."/>
        </authorList>
    </citation>
    <scope>NUCLEOTIDE SEQUENCE [LARGE SCALE GENOMIC DNA]</scope>
    <source>
        <strain evidence="1 2">SMB1</strain>
    </source>
</reference>
<organism evidence="1 2">
    <name type="scientific">Paenibacillus sambharensis</name>
    <dbReference type="NCBI Taxonomy" id="1803190"/>
    <lineage>
        <taxon>Bacteria</taxon>
        <taxon>Bacillati</taxon>
        <taxon>Bacillota</taxon>
        <taxon>Bacilli</taxon>
        <taxon>Bacillales</taxon>
        <taxon>Paenibacillaceae</taxon>
        <taxon>Paenibacillus</taxon>
    </lineage>
</organism>
<dbReference type="AlphaFoldDB" id="A0A2W1LAS6"/>
<protein>
    <submittedName>
        <fullName evidence="1">Uncharacterized protein</fullName>
    </submittedName>
</protein>
<dbReference type="OrthoDB" id="1937933at2"/>
<dbReference type="EMBL" id="QKRB01000044">
    <property type="protein sequence ID" value="PZD95240.1"/>
    <property type="molecule type" value="Genomic_DNA"/>
</dbReference>
<proteinExistence type="predicted"/>
<dbReference type="RefSeq" id="WP_111146869.1">
    <property type="nucleotide sequence ID" value="NZ_QKRB01000044.1"/>
</dbReference>
<gene>
    <name evidence="1" type="ORF">DNH61_11815</name>
</gene>
<name>A0A2W1LAS6_9BACL</name>
<sequence>MANLPSNRTKLQAAVTNQQPTIVASSQANREAMIEAYDTIDLLNQKVDGLAAGGTLSPLPPDFMHRQALINSNMDVWQRGTSFTSAGFGPDRLRLILNNGATITSHGRSTDVPNVQSQYSYEINVTNTGGGTGVIVRQIVEAQHYMAGKQVTLSGWIKGPSGATVFHVVNDEFNAGTTMTGAWIPFMVTGTVTSTGNLSIDPIRNASLPGTYRLSQLQFCTGGVALPYQPRGFADEFRLCLRYYEKNYGYLAYAGTSNQGNIAIGTAEVADAIFSNIRYTVPKRARPTVLIYSFGGTANRVSPINSTTTIGTNVTVVNDLSNEYGFSKLADTAATFTVGSRYWFNWVADAEI</sequence>
<evidence type="ECO:0000313" key="1">
    <source>
        <dbReference type="EMBL" id="PZD95240.1"/>
    </source>
</evidence>
<evidence type="ECO:0000313" key="2">
    <source>
        <dbReference type="Proteomes" id="UP000249522"/>
    </source>
</evidence>
<comment type="caution">
    <text evidence="1">The sequence shown here is derived from an EMBL/GenBank/DDBJ whole genome shotgun (WGS) entry which is preliminary data.</text>
</comment>
<keyword evidence="2" id="KW-1185">Reference proteome</keyword>
<accession>A0A2W1LAS6</accession>
<dbReference type="Proteomes" id="UP000249522">
    <property type="component" value="Unassembled WGS sequence"/>
</dbReference>